<sequence length="514" mass="57841">SEKDPVKIGIATSNCSEFHCGLIKNVSIGESSSSLKKILVVNNIRPINNVVDLANLVMLETGQPFDLLDYDTLPPKTILEVRQAHKKERIITFSGQQLILNPEDIVIGADKKIISLAGIIGAKNTAITSQTRNILVACGTFATSHLKTTAFRLGITTQSSQLCTKKVNLTGQPFLSLQYLISLLKKLGGLTEQEVAIVSASSPTKKKKPLIALSENFLKKRKGVIYYLKPPFYRLDITRAEDLVEEILRIYDYNKIPISNGWQEIITYSLVSETEKAQDFSPCLDKENYRVLSPKSENHQFYRQTPIPSHLKTINYNLTHGSKDLLFFEISSTYSAISSGTYQEELLILRALENIFSLFLLLEKVNFLPVASDLNSELKGEIFLGQEKIGYLGSENKKPILFAQISLTKIFAHLTNNPPQIFYQPVSRFPVSEKDLSLIISENLDYNEIVKEIKKSGGEDLREVKVFDVYQSAKLVKQRTKSVSFHLIFQSPKRTLEKVEIGKNLLSIIRHLSE</sequence>
<proteinExistence type="predicted"/>
<reference evidence="1" key="1">
    <citation type="submission" date="2021-06" db="EMBL/GenBank/DDBJ databases">
        <authorList>
            <person name="Kallberg Y."/>
            <person name="Tangrot J."/>
            <person name="Rosling A."/>
        </authorList>
    </citation>
    <scope>NUCLEOTIDE SEQUENCE</scope>
    <source>
        <strain evidence="1">MA461A</strain>
    </source>
</reference>
<evidence type="ECO:0000313" key="2">
    <source>
        <dbReference type="Proteomes" id="UP000789920"/>
    </source>
</evidence>
<accession>A0ACA9QN36</accession>
<dbReference type="EMBL" id="CAJVQC010035714">
    <property type="protein sequence ID" value="CAG8759714.1"/>
    <property type="molecule type" value="Genomic_DNA"/>
</dbReference>
<keyword evidence="2" id="KW-1185">Reference proteome</keyword>
<organism evidence="1 2">
    <name type="scientific">Racocetra persica</name>
    <dbReference type="NCBI Taxonomy" id="160502"/>
    <lineage>
        <taxon>Eukaryota</taxon>
        <taxon>Fungi</taxon>
        <taxon>Fungi incertae sedis</taxon>
        <taxon>Mucoromycota</taxon>
        <taxon>Glomeromycotina</taxon>
        <taxon>Glomeromycetes</taxon>
        <taxon>Diversisporales</taxon>
        <taxon>Gigasporaceae</taxon>
        <taxon>Racocetra</taxon>
    </lineage>
</organism>
<protein>
    <submittedName>
        <fullName evidence="1">17241_t:CDS:1</fullName>
    </submittedName>
</protein>
<evidence type="ECO:0000313" key="1">
    <source>
        <dbReference type="EMBL" id="CAG8759714.1"/>
    </source>
</evidence>
<feature type="non-terminal residue" evidence="1">
    <location>
        <position position="514"/>
    </location>
</feature>
<dbReference type="Proteomes" id="UP000789920">
    <property type="component" value="Unassembled WGS sequence"/>
</dbReference>
<feature type="non-terminal residue" evidence="1">
    <location>
        <position position="1"/>
    </location>
</feature>
<comment type="caution">
    <text evidence="1">The sequence shown here is derived from an EMBL/GenBank/DDBJ whole genome shotgun (WGS) entry which is preliminary data.</text>
</comment>
<name>A0ACA9QN36_9GLOM</name>
<gene>
    <name evidence="1" type="ORF">RPERSI_LOCUS15096</name>
</gene>